<dbReference type="AlphaFoldDB" id="A0A4Z2I9I0"/>
<evidence type="ECO:0000313" key="3">
    <source>
        <dbReference type="Proteomes" id="UP000314294"/>
    </source>
</evidence>
<proteinExistence type="predicted"/>
<accession>A0A4Z2I9I0</accession>
<feature type="compositionally biased region" description="Gly residues" evidence="1">
    <location>
        <begin position="69"/>
        <end position="79"/>
    </location>
</feature>
<organism evidence="2 3">
    <name type="scientific">Liparis tanakae</name>
    <name type="common">Tanaka's snailfish</name>
    <dbReference type="NCBI Taxonomy" id="230148"/>
    <lineage>
        <taxon>Eukaryota</taxon>
        <taxon>Metazoa</taxon>
        <taxon>Chordata</taxon>
        <taxon>Craniata</taxon>
        <taxon>Vertebrata</taxon>
        <taxon>Euteleostomi</taxon>
        <taxon>Actinopterygii</taxon>
        <taxon>Neopterygii</taxon>
        <taxon>Teleostei</taxon>
        <taxon>Neoteleostei</taxon>
        <taxon>Acanthomorphata</taxon>
        <taxon>Eupercaria</taxon>
        <taxon>Perciformes</taxon>
        <taxon>Cottioidei</taxon>
        <taxon>Cottales</taxon>
        <taxon>Liparidae</taxon>
        <taxon>Liparis</taxon>
    </lineage>
</organism>
<dbReference type="EMBL" id="SRLO01000114">
    <property type="protein sequence ID" value="TNN74401.1"/>
    <property type="molecule type" value="Genomic_DNA"/>
</dbReference>
<evidence type="ECO:0000256" key="1">
    <source>
        <dbReference type="SAM" id="MobiDB-lite"/>
    </source>
</evidence>
<sequence>MATANVLNVPSGLMLLPEGRTMEDVGPDITTVHVNRRRYRKVGFSTAMAGSSIEEAGPRRQEAGPWRQGPGGRGQGLGGRAQEAGPRRQDRLQTLCPLAPVQTRSLQLRYDGNWVDWGSVADPEYCVEAEMRIV</sequence>
<evidence type="ECO:0000313" key="2">
    <source>
        <dbReference type="EMBL" id="TNN74401.1"/>
    </source>
</evidence>
<feature type="region of interest" description="Disordered" evidence="1">
    <location>
        <begin position="50"/>
        <end position="89"/>
    </location>
</feature>
<reference evidence="2 3" key="1">
    <citation type="submission" date="2019-03" db="EMBL/GenBank/DDBJ databases">
        <title>First draft genome of Liparis tanakae, snailfish: a comprehensive survey of snailfish specific genes.</title>
        <authorList>
            <person name="Kim W."/>
            <person name="Song I."/>
            <person name="Jeong J.-H."/>
            <person name="Kim D."/>
            <person name="Kim S."/>
            <person name="Ryu S."/>
            <person name="Song J.Y."/>
            <person name="Lee S.K."/>
        </authorList>
    </citation>
    <scope>NUCLEOTIDE SEQUENCE [LARGE SCALE GENOMIC DNA]</scope>
    <source>
        <tissue evidence="2">Muscle</tissue>
    </source>
</reference>
<protein>
    <submittedName>
        <fullName evidence="2">Uncharacterized protein</fullName>
    </submittedName>
</protein>
<dbReference type="Proteomes" id="UP000314294">
    <property type="component" value="Unassembled WGS sequence"/>
</dbReference>
<comment type="caution">
    <text evidence="2">The sequence shown here is derived from an EMBL/GenBank/DDBJ whole genome shotgun (WGS) entry which is preliminary data.</text>
</comment>
<name>A0A4Z2I9I0_9TELE</name>
<keyword evidence="3" id="KW-1185">Reference proteome</keyword>
<gene>
    <name evidence="2" type="ORF">EYF80_015360</name>
</gene>